<proteinExistence type="predicted"/>
<keyword evidence="1" id="KW-0812">Transmembrane</keyword>
<evidence type="ECO:0000313" key="3">
    <source>
        <dbReference type="Proteomes" id="UP001204439"/>
    </source>
</evidence>
<keyword evidence="3" id="KW-1185">Reference proteome</keyword>
<reference evidence="2 3" key="1">
    <citation type="submission" date="2023-11" db="EMBL/GenBank/DDBJ databases">
        <title>First isolation, identification, and characterization of non-pathogenic Epilithonimonas ginsengisoli isolated from diseased farmed rainbow trout (Oncorhynchus mykiss) in Chile.</title>
        <authorList>
            <person name="Miranda C.D."/>
            <person name="Irgang R."/>
            <person name="Concha C."/>
            <person name="Rojas R."/>
            <person name="Avendano R."/>
        </authorList>
    </citation>
    <scope>NUCLEOTIDE SEQUENCE [LARGE SCALE GENOMIC DNA]</scope>
    <source>
        <strain evidence="2 3">FP99</strain>
    </source>
</reference>
<organism evidence="2 3">
    <name type="scientific">Epilithonimonas ginsengisoli</name>
    <dbReference type="NCBI Taxonomy" id="1245592"/>
    <lineage>
        <taxon>Bacteria</taxon>
        <taxon>Pseudomonadati</taxon>
        <taxon>Bacteroidota</taxon>
        <taxon>Flavobacteriia</taxon>
        <taxon>Flavobacteriales</taxon>
        <taxon>Weeksellaceae</taxon>
        <taxon>Chryseobacterium group</taxon>
        <taxon>Epilithonimonas</taxon>
    </lineage>
</organism>
<evidence type="ECO:0000313" key="2">
    <source>
        <dbReference type="EMBL" id="MDW8547978.1"/>
    </source>
</evidence>
<keyword evidence="1" id="KW-1133">Transmembrane helix</keyword>
<feature type="transmembrane region" description="Helical" evidence="1">
    <location>
        <begin position="6"/>
        <end position="24"/>
    </location>
</feature>
<evidence type="ECO:0000256" key="1">
    <source>
        <dbReference type="SAM" id="Phobius"/>
    </source>
</evidence>
<accession>A0ABU4JE91</accession>
<sequence>MKRNVEIIFAGIFGTAAVLGVLVARKYLRNRVYNSDYSDHHHLFGNSKRSPYAAADDGVELDAFL</sequence>
<gene>
    <name evidence="2" type="ORF">NG800_003580</name>
</gene>
<name>A0ABU4JE91_9FLAO</name>
<dbReference type="EMBL" id="JAMXLT020000004">
    <property type="protein sequence ID" value="MDW8547978.1"/>
    <property type="molecule type" value="Genomic_DNA"/>
</dbReference>
<comment type="caution">
    <text evidence="2">The sequence shown here is derived from an EMBL/GenBank/DDBJ whole genome shotgun (WGS) entry which is preliminary data.</text>
</comment>
<protein>
    <submittedName>
        <fullName evidence="2">Uncharacterized protein</fullName>
    </submittedName>
</protein>
<dbReference type="RefSeq" id="WP_063969690.1">
    <property type="nucleotide sequence ID" value="NZ_JAMXLT020000004.1"/>
</dbReference>
<keyword evidence="1" id="KW-0472">Membrane</keyword>
<dbReference type="Proteomes" id="UP001204439">
    <property type="component" value="Unassembled WGS sequence"/>
</dbReference>